<protein>
    <submittedName>
        <fullName evidence="1">Putative acyl-CoA transferase/carnitine dehydratase</fullName>
    </submittedName>
</protein>
<dbReference type="Proteomes" id="UP000006346">
    <property type="component" value="Chromosome"/>
</dbReference>
<keyword evidence="2" id="KW-1185">Reference proteome</keyword>
<dbReference type="SUPFAM" id="SSF89796">
    <property type="entry name" value="CoA-transferase family III (CaiB/BaiF)"/>
    <property type="match status" value="1"/>
</dbReference>
<dbReference type="InterPro" id="IPR050509">
    <property type="entry name" value="CoA-transferase_III"/>
</dbReference>
<dbReference type="Pfam" id="PF02515">
    <property type="entry name" value="CoA_transf_3"/>
    <property type="match status" value="1"/>
</dbReference>
<keyword evidence="1" id="KW-0808">Transferase</keyword>
<dbReference type="PANTHER" id="PTHR48228:SF5">
    <property type="entry name" value="ALPHA-METHYLACYL-COA RACEMASE"/>
    <property type="match status" value="1"/>
</dbReference>
<gene>
    <name evidence="1" type="ordered locus">Desor_3954</name>
</gene>
<name>G7WE01_DESOD</name>
<dbReference type="EMBL" id="CP003108">
    <property type="protein sequence ID" value="AET69399.1"/>
    <property type="molecule type" value="Genomic_DNA"/>
</dbReference>
<dbReference type="InterPro" id="IPR003673">
    <property type="entry name" value="CoA-Trfase_fam_III"/>
</dbReference>
<dbReference type="AlphaFoldDB" id="G7WE01"/>
<evidence type="ECO:0000313" key="2">
    <source>
        <dbReference type="Proteomes" id="UP000006346"/>
    </source>
</evidence>
<reference evidence="2" key="1">
    <citation type="submission" date="2011-11" db="EMBL/GenBank/DDBJ databases">
        <title>Complete sequence of Desulfosporosinus orientis DSM 765.</title>
        <authorList>
            <person name="Lucas S."/>
            <person name="Han J."/>
            <person name="Lapidus A."/>
            <person name="Cheng J.-F."/>
            <person name="Goodwin L."/>
            <person name="Pitluck S."/>
            <person name="Peters L."/>
            <person name="Ovchinnikova G."/>
            <person name="Teshima H."/>
            <person name="Detter J.C."/>
            <person name="Han C."/>
            <person name="Tapia R."/>
            <person name="Land M."/>
            <person name="Hauser L."/>
            <person name="Kyrpides N."/>
            <person name="Ivanova N."/>
            <person name="Pagani I."/>
            <person name="Pester M."/>
            <person name="Spring S."/>
            <person name="Ollivier B."/>
            <person name="Rattei T."/>
            <person name="Klenk H.-P."/>
            <person name="Wagner M."/>
            <person name="Loy A."/>
            <person name="Woyke T."/>
        </authorList>
    </citation>
    <scope>NUCLEOTIDE SEQUENCE [LARGE SCALE GENOMIC DNA]</scope>
    <source>
        <strain evidence="2">ATCC 19365 / DSM 765 / NCIMB 8382 / VKM B-1628</strain>
    </source>
</reference>
<organism evidence="1 2">
    <name type="scientific">Desulfosporosinus orientis (strain ATCC 19365 / DSM 765 / NCIMB 8382 / VKM B-1628 / Singapore I)</name>
    <name type="common">Desulfotomaculum orientis</name>
    <dbReference type="NCBI Taxonomy" id="768706"/>
    <lineage>
        <taxon>Bacteria</taxon>
        <taxon>Bacillati</taxon>
        <taxon>Bacillota</taxon>
        <taxon>Clostridia</taxon>
        <taxon>Eubacteriales</taxon>
        <taxon>Desulfitobacteriaceae</taxon>
        <taxon>Desulfosporosinus</taxon>
    </lineage>
</organism>
<dbReference type="STRING" id="768706.Desor_3954"/>
<dbReference type="InterPro" id="IPR044855">
    <property type="entry name" value="CoA-Trfase_III_dom3_sf"/>
</dbReference>
<dbReference type="InterPro" id="IPR023606">
    <property type="entry name" value="CoA-Trfase_III_dom_1_sf"/>
</dbReference>
<dbReference type="KEGG" id="dor:Desor_3954"/>
<reference evidence="1 2" key="2">
    <citation type="journal article" date="2012" name="J. Bacteriol.">
        <title>Complete genome sequences of Desulfosporosinus orientis DSM765T, Desulfosporosinus youngiae DSM17734T, Desulfosporosinus meridiei DSM13257T, and Desulfosporosinus acidiphilus DSM22704T.</title>
        <authorList>
            <person name="Pester M."/>
            <person name="Brambilla E."/>
            <person name="Alazard D."/>
            <person name="Rattei T."/>
            <person name="Weinmaier T."/>
            <person name="Han J."/>
            <person name="Lucas S."/>
            <person name="Lapidus A."/>
            <person name="Cheng J.F."/>
            <person name="Goodwin L."/>
            <person name="Pitluck S."/>
            <person name="Peters L."/>
            <person name="Ovchinnikova G."/>
            <person name="Teshima H."/>
            <person name="Detter J.C."/>
            <person name="Han C.S."/>
            <person name="Tapia R."/>
            <person name="Land M.L."/>
            <person name="Hauser L."/>
            <person name="Kyrpides N.C."/>
            <person name="Ivanova N.N."/>
            <person name="Pagani I."/>
            <person name="Huntmann M."/>
            <person name="Wei C.L."/>
            <person name="Davenport K.W."/>
            <person name="Daligault H."/>
            <person name="Chain P.S."/>
            <person name="Chen A."/>
            <person name="Mavromatis K."/>
            <person name="Markowitz V."/>
            <person name="Szeto E."/>
            <person name="Mikhailova N."/>
            <person name="Pati A."/>
            <person name="Wagner M."/>
            <person name="Woyke T."/>
            <person name="Ollivier B."/>
            <person name="Klenk H.P."/>
            <person name="Spring S."/>
            <person name="Loy A."/>
        </authorList>
    </citation>
    <scope>NUCLEOTIDE SEQUENCE [LARGE SCALE GENOMIC DNA]</scope>
    <source>
        <strain evidence="2">ATCC 19365 / DSM 765 / NCIMB 8382 / VKM B-1628</strain>
    </source>
</reference>
<dbReference type="HOGENOM" id="CLU_033975_5_1_9"/>
<sequence length="391" mass="43762">MYQLLNGIRILDLTRLLPGGYASQLLADLGAEVLKVEDPWQGDYLRWMKPYLPGTKESALYWALNRNKKSLTLNLKSSDGRKTFLRLVTKYDVVLEGFRPGVMDSLGLSYKELQKVNPSVILCSISGYGQSGPYNRRSGHDINYLALSGALNLTGQAAGAPVPPAVQVADIGGGALMAVTGILSAYIARLQTGRGQYIDVSMLDGVISWMAMLYAQQAVEDSPVKRGEGILNGGEVCYGIYETRDARFMSLGALEPKFWQAFCQAIDRNDLADKQFTHDPSVLSEVQTIFKTRTQEEWTAFFNDKDVCCEPVLELSEVRNHPQIQARNLFDLLRHPNGMLVEVLSNPLKFAEKVELPNQIPPRLGEHTREILQDLRFTPEEIKMYERAEIE</sequence>
<dbReference type="Gene3D" id="3.40.50.10540">
    <property type="entry name" value="Crotonobetainyl-coa:carnitine coa-transferase, domain 1"/>
    <property type="match status" value="2"/>
</dbReference>
<evidence type="ECO:0000313" key="1">
    <source>
        <dbReference type="EMBL" id="AET69399.1"/>
    </source>
</evidence>
<dbReference type="eggNOG" id="COG1804">
    <property type="taxonomic scope" value="Bacteria"/>
</dbReference>
<dbReference type="GO" id="GO:0016740">
    <property type="term" value="F:transferase activity"/>
    <property type="evidence" value="ECO:0007669"/>
    <property type="project" value="UniProtKB-KW"/>
</dbReference>
<dbReference type="PATRIC" id="fig|768706.3.peg.4000"/>
<dbReference type="Gene3D" id="3.30.1540.10">
    <property type="entry name" value="formyl-coa transferase, domain 3"/>
    <property type="match status" value="1"/>
</dbReference>
<dbReference type="RefSeq" id="WP_014186206.1">
    <property type="nucleotide sequence ID" value="NC_016584.1"/>
</dbReference>
<dbReference type="OrthoDB" id="9797653at2"/>
<accession>G7WE01</accession>
<proteinExistence type="predicted"/>
<dbReference type="PANTHER" id="PTHR48228">
    <property type="entry name" value="SUCCINYL-COA--D-CITRAMALATE COA-TRANSFERASE"/>
    <property type="match status" value="1"/>
</dbReference>